<keyword evidence="4" id="KW-0223">Dioxygenase</keyword>
<dbReference type="InterPro" id="IPR005123">
    <property type="entry name" value="Oxoglu/Fe-dep_dioxygenase_dom"/>
</dbReference>
<evidence type="ECO:0000256" key="8">
    <source>
        <dbReference type="ARBA" id="ARBA00061560"/>
    </source>
</evidence>
<comment type="pathway">
    <text evidence="7">Plant hormone biosynthesis; gibberellin biosynthesis.</text>
</comment>
<keyword evidence="3 10" id="KW-0479">Metal-binding</keyword>
<dbReference type="GO" id="GO:0016707">
    <property type="term" value="F:gibberellin 3-beta-dioxygenase activity"/>
    <property type="evidence" value="ECO:0007669"/>
    <property type="project" value="UniProtKB-EC"/>
</dbReference>
<proteinExistence type="inferred from homology"/>
<evidence type="ECO:0000256" key="3">
    <source>
        <dbReference type="ARBA" id="ARBA00022723"/>
    </source>
</evidence>
<dbReference type="InterPro" id="IPR026992">
    <property type="entry name" value="DIOX_N"/>
</dbReference>
<name>A0A498HM19_MALDO</name>
<dbReference type="InterPro" id="IPR027443">
    <property type="entry name" value="IPNS-like_sf"/>
</dbReference>
<protein>
    <recommendedName>
        <fullName evidence="9">gibberellin 3beta-dioxygenase</fullName>
        <ecNumber evidence="9">1.14.11.15</ecNumber>
    </recommendedName>
</protein>
<dbReference type="Pfam" id="PF03171">
    <property type="entry name" value="2OG-FeII_Oxy"/>
    <property type="match status" value="1"/>
</dbReference>
<evidence type="ECO:0000313" key="13">
    <source>
        <dbReference type="Proteomes" id="UP000290289"/>
    </source>
</evidence>
<comment type="cofactor">
    <cofactor evidence="1">
        <name>L-ascorbate</name>
        <dbReference type="ChEBI" id="CHEBI:38290"/>
    </cofactor>
</comment>
<evidence type="ECO:0000256" key="1">
    <source>
        <dbReference type="ARBA" id="ARBA00001961"/>
    </source>
</evidence>
<sequence length="362" mass="40561">MEPEASERPKDLVLEFPMGAIADPYRAHLHHIIPIDFNSVQKLPESHVWHDKSHESLFGVPSADPLPVPVIDLMDSEASSLMIQACETWGIFQVIGHGLTKFMEDVESEAEKLFGLPVDQKLKALRSPGGATGYGRPHISPFFDRHMWQEGFTIMGSPIDHAKQLWPQDYQGFCDTIDDYQNQMKALAEKIIRIFFKSLNINFEELNWLNDSGLSSPGTALQLNSYPPCPDPTRAMGMAAHTDTSLVTLVQQSKTSGLQVFKDGVGWVLVQPVPGALTVNLGDYLHILSNGMYTNVLHRAVVNQQIQRFSMAYFYAPPRDFTVSPVLSRVTGQMPKYRSLTVKEYVDLKGKHLEKALSLIQI</sequence>
<dbReference type="GO" id="GO:0046872">
    <property type="term" value="F:metal ion binding"/>
    <property type="evidence" value="ECO:0007669"/>
    <property type="project" value="UniProtKB-KW"/>
</dbReference>
<evidence type="ECO:0000256" key="2">
    <source>
        <dbReference type="ARBA" id="ARBA00004972"/>
    </source>
</evidence>
<accession>A0A498HM19</accession>
<evidence type="ECO:0000256" key="5">
    <source>
        <dbReference type="ARBA" id="ARBA00023002"/>
    </source>
</evidence>
<dbReference type="STRING" id="3750.A0A498HM19"/>
<dbReference type="InterPro" id="IPR044861">
    <property type="entry name" value="IPNS-like_FE2OG_OXY"/>
</dbReference>
<gene>
    <name evidence="12" type="ORF">DVH24_012190</name>
</gene>
<dbReference type="Pfam" id="PF14226">
    <property type="entry name" value="DIOX_N"/>
    <property type="match status" value="1"/>
</dbReference>
<comment type="pathway">
    <text evidence="2">Hormone biosynthesis.</text>
</comment>
<reference evidence="12 13" key="1">
    <citation type="submission" date="2018-10" db="EMBL/GenBank/DDBJ databases">
        <title>A high-quality apple genome assembly.</title>
        <authorList>
            <person name="Hu J."/>
        </authorList>
    </citation>
    <scope>NUCLEOTIDE SEQUENCE [LARGE SCALE GENOMIC DNA]</scope>
    <source>
        <strain evidence="13">cv. HFTH1</strain>
        <tissue evidence="12">Young leaf</tissue>
    </source>
</reference>
<dbReference type="InterPro" id="IPR050231">
    <property type="entry name" value="Iron_ascorbate_oxido_reductase"/>
</dbReference>
<dbReference type="PROSITE" id="PS51471">
    <property type="entry name" value="FE2OG_OXY"/>
    <property type="match status" value="1"/>
</dbReference>
<evidence type="ECO:0000256" key="9">
    <source>
        <dbReference type="ARBA" id="ARBA00066695"/>
    </source>
</evidence>
<comment type="similarity">
    <text evidence="8">Belongs to the iron/ascorbate-dependent oxidoreductase family. GA3OX subfamily.</text>
</comment>
<dbReference type="Proteomes" id="UP000290289">
    <property type="component" value="Chromosome 15"/>
</dbReference>
<evidence type="ECO:0000259" key="11">
    <source>
        <dbReference type="PROSITE" id="PS51471"/>
    </source>
</evidence>
<dbReference type="FunFam" id="2.60.120.330:FF:000013">
    <property type="entry name" value="Gibberellin 3-beta-dioxygenase 1"/>
    <property type="match status" value="1"/>
</dbReference>
<evidence type="ECO:0000256" key="7">
    <source>
        <dbReference type="ARBA" id="ARBA00037909"/>
    </source>
</evidence>
<feature type="domain" description="Fe2OG dioxygenase" evidence="11">
    <location>
        <begin position="217"/>
        <end position="317"/>
    </location>
</feature>
<keyword evidence="6 10" id="KW-0408">Iron</keyword>
<keyword evidence="5 10" id="KW-0560">Oxidoreductase</keyword>
<evidence type="ECO:0000256" key="10">
    <source>
        <dbReference type="RuleBase" id="RU003682"/>
    </source>
</evidence>
<evidence type="ECO:0000313" key="12">
    <source>
        <dbReference type="EMBL" id="RXH72506.1"/>
    </source>
</evidence>
<evidence type="ECO:0000256" key="6">
    <source>
        <dbReference type="ARBA" id="ARBA00023004"/>
    </source>
</evidence>
<dbReference type="EC" id="1.14.11.15" evidence="9"/>
<organism evidence="12 13">
    <name type="scientific">Malus domestica</name>
    <name type="common">Apple</name>
    <name type="synonym">Pyrus malus</name>
    <dbReference type="NCBI Taxonomy" id="3750"/>
    <lineage>
        <taxon>Eukaryota</taxon>
        <taxon>Viridiplantae</taxon>
        <taxon>Streptophyta</taxon>
        <taxon>Embryophyta</taxon>
        <taxon>Tracheophyta</taxon>
        <taxon>Spermatophyta</taxon>
        <taxon>Magnoliopsida</taxon>
        <taxon>eudicotyledons</taxon>
        <taxon>Gunneridae</taxon>
        <taxon>Pentapetalae</taxon>
        <taxon>rosids</taxon>
        <taxon>fabids</taxon>
        <taxon>Rosales</taxon>
        <taxon>Rosaceae</taxon>
        <taxon>Amygdaloideae</taxon>
        <taxon>Maleae</taxon>
        <taxon>Malus</taxon>
    </lineage>
</organism>
<dbReference type="Gene3D" id="2.60.120.330">
    <property type="entry name" value="B-lactam Antibiotic, Isopenicillin N Synthase, Chain"/>
    <property type="match status" value="1"/>
</dbReference>
<evidence type="ECO:0000256" key="4">
    <source>
        <dbReference type="ARBA" id="ARBA00022964"/>
    </source>
</evidence>
<dbReference type="PRINTS" id="PR00682">
    <property type="entry name" value="IPNSYNTHASE"/>
</dbReference>
<dbReference type="EMBL" id="RDQH01000341">
    <property type="protein sequence ID" value="RXH72506.1"/>
    <property type="molecule type" value="Genomic_DNA"/>
</dbReference>
<comment type="caution">
    <text evidence="12">The sequence shown here is derived from an EMBL/GenBank/DDBJ whole genome shotgun (WGS) entry which is preliminary data.</text>
</comment>
<dbReference type="GO" id="GO:0009686">
    <property type="term" value="P:gibberellin biosynthetic process"/>
    <property type="evidence" value="ECO:0007669"/>
    <property type="project" value="UniProtKB-ARBA"/>
</dbReference>
<keyword evidence="13" id="KW-1185">Reference proteome</keyword>
<dbReference type="AlphaFoldDB" id="A0A498HM19"/>
<dbReference type="PANTHER" id="PTHR47990">
    <property type="entry name" value="2-OXOGLUTARATE (2OG) AND FE(II)-DEPENDENT OXYGENASE SUPERFAMILY PROTEIN-RELATED"/>
    <property type="match status" value="1"/>
</dbReference>
<dbReference type="SUPFAM" id="SSF51197">
    <property type="entry name" value="Clavaminate synthase-like"/>
    <property type="match status" value="1"/>
</dbReference>